<feature type="compositionally biased region" description="Low complexity" evidence="1">
    <location>
        <begin position="17"/>
        <end position="29"/>
    </location>
</feature>
<feature type="compositionally biased region" description="Polar residues" evidence="1">
    <location>
        <begin position="45"/>
        <end position="55"/>
    </location>
</feature>
<name>A0A4Y7SMK0_COPMI</name>
<dbReference type="Proteomes" id="UP000298030">
    <property type="component" value="Unassembled WGS sequence"/>
</dbReference>
<organism evidence="2 3">
    <name type="scientific">Coprinellus micaceus</name>
    <name type="common">Glistening ink-cap mushroom</name>
    <name type="synonym">Coprinus micaceus</name>
    <dbReference type="NCBI Taxonomy" id="71717"/>
    <lineage>
        <taxon>Eukaryota</taxon>
        <taxon>Fungi</taxon>
        <taxon>Dikarya</taxon>
        <taxon>Basidiomycota</taxon>
        <taxon>Agaricomycotina</taxon>
        <taxon>Agaricomycetes</taxon>
        <taxon>Agaricomycetidae</taxon>
        <taxon>Agaricales</taxon>
        <taxon>Agaricineae</taxon>
        <taxon>Psathyrellaceae</taxon>
        <taxon>Coprinellus</taxon>
    </lineage>
</organism>
<evidence type="ECO:0000256" key="1">
    <source>
        <dbReference type="SAM" id="MobiDB-lite"/>
    </source>
</evidence>
<feature type="region of interest" description="Disordered" evidence="1">
    <location>
        <begin position="96"/>
        <end position="116"/>
    </location>
</feature>
<feature type="region of interest" description="Disordered" evidence="1">
    <location>
        <begin position="158"/>
        <end position="181"/>
    </location>
</feature>
<evidence type="ECO:0000313" key="3">
    <source>
        <dbReference type="Proteomes" id="UP000298030"/>
    </source>
</evidence>
<feature type="region of interest" description="Disordered" evidence="1">
    <location>
        <begin position="1"/>
        <end position="61"/>
    </location>
</feature>
<dbReference type="EMBL" id="QPFP01000082">
    <property type="protein sequence ID" value="TEB23086.1"/>
    <property type="molecule type" value="Genomic_DNA"/>
</dbReference>
<protein>
    <submittedName>
        <fullName evidence="2">Uncharacterized protein</fullName>
    </submittedName>
</protein>
<comment type="caution">
    <text evidence="2">The sequence shown here is derived from an EMBL/GenBank/DDBJ whole genome shotgun (WGS) entry which is preliminary data.</text>
</comment>
<reference evidence="2 3" key="1">
    <citation type="journal article" date="2019" name="Nat. Ecol. Evol.">
        <title>Megaphylogeny resolves global patterns of mushroom evolution.</title>
        <authorList>
            <person name="Varga T."/>
            <person name="Krizsan K."/>
            <person name="Foldi C."/>
            <person name="Dima B."/>
            <person name="Sanchez-Garcia M."/>
            <person name="Sanchez-Ramirez S."/>
            <person name="Szollosi G.J."/>
            <person name="Szarkandi J.G."/>
            <person name="Papp V."/>
            <person name="Albert L."/>
            <person name="Andreopoulos W."/>
            <person name="Angelini C."/>
            <person name="Antonin V."/>
            <person name="Barry K.W."/>
            <person name="Bougher N.L."/>
            <person name="Buchanan P."/>
            <person name="Buyck B."/>
            <person name="Bense V."/>
            <person name="Catcheside P."/>
            <person name="Chovatia M."/>
            <person name="Cooper J."/>
            <person name="Damon W."/>
            <person name="Desjardin D."/>
            <person name="Finy P."/>
            <person name="Geml J."/>
            <person name="Haridas S."/>
            <person name="Hughes K."/>
            <person name="Justo A."/>
            <person name="Karasinski D."/>
            <person name="Kautmanova I."/>
            <person name="Kiss B."/>
            <person name="Kocsube S."/>
            <person name="Kotiranta H."/>
            <person name="LaButti K.M."/>
            <person name="Lechner B.E."/>
            <person name="Liimatainen K."/>
            <person name="Lipzen A."/>
            <person name="Lukacs Z."/>
            <person name="Mihaltcheva S."/>
            <person name="Morgado L.N."/>
            <person name="Niskanen T."/>
            <person name="Noordeloos M.E."/>
            <person name="Ohm R.A."/>
            <person name="Ortiz-Santana B."/>
            <person name="Ovrebo C."/>
            <person name="Racz N."/>
            <person name="Riley R."/>
            <person name="Savchenko A."/>
            <person name="Shiryaev A."/>
            <person name="Soop K."/>
            <person name="Spirin V."/>
            <person name="Szebenyi C."/>
            <person name="Tomsovsky M."/>
            <person name="Tulloss R.E."/>
            <person name="Uehling J."/>
            <person name="Grigoriev I.V."/>
            <person name="Vagvolgyi C."/>
            <person name="Papp T."/>
            <person name="Martin F.M."/>
            <person name="Miettinen O."/>
            <person name="Hibbett D.S."/>
            <person name="Nagy L.G."/>
        </authorList>
    </citation>
    <scope>NUCLEOTIDE SEQUENCE [LARGE SCALE GENOMIC DNA]</scope>
    <source>
        <strain evidence="2 3">FP101781</strain>
    </source>
</reference>
<sequence>MTTAPTPHEDTVSAAGPSSQPDSMSSQTSGTRPFNQANALAPGSQYHNHSSTYGPHSTHHNPIFTGPGAFILAPPTSTTSTPIGCWTISHIRFLDPTTQQPIPHPTPIRRSPRNTKCEPLKTPSSIAFRVQIGNTLSRTLGVCPRTRRNGAISFAAAERRSQRTRRNGFQDPSGGGGNLERLGGAVEGRVSRIFVEGTQGTGSLSAPGKRLRECSCTSCLLGSCRFSLMSSVCSQDEEIAVFCFRFPARR</sequence>
<gene>
    <name evidence="2" type="ORF">FA13DRAFT_1459462</name>
</gene>
<dbReference type="AlphaFoldDB" id="A0A4Y7SMK0"/>
<accession>A0A4Y7SMK0</accession>
<keyword evidence="3" id="KW-1185">Reference proteome</keyword>
<evidence type="ECO:0000313" key="2">
    <source>
        <dbReference type="EMBL" id="TEB23086.1"/>
    </source>
</evidence>
<proteinExistence type="predicted"/>